<dbReference type="Proteomes" id="UP000017842">
    <property type="component" value="Unassembled WGS sequence"/>
</dbReference>
<accession>V5BYC9</accession>
<dbReference type="eggNOG" id="COG3219">
    <property type="taxonomic scope" value="Bacteria"/>
</dbReference>
<name>V5BYC9_9GAMM</name>
<evidence type="ECO:0000313" key="3">
    <source>
        <dbReference type="Proteomes" id="UP000017842"/>
    </source>
</evidence>
<dbReference type="RefSeq" id="WP_023495711.1">
    <property type="nucleotide sequence ID" value="NZ_AYLO01000108.1"/>
</dbReference>
<evidence type="ECO:0000313" key="2">
    <source>
        <dbReference type="EMBL" id="ESS71247.1"/>
    </source>
</evidence>
<reference evidence="2 3" key="1">
    <citation type="journal article" date="2013" name="Genome Announc.">
        <title>Draft Genome Sequence of the Methanotrophic Gammaproteobacterium Methyloglobulus morosus DSM 22980 Strain KoM1.</title>
        <authorList>
            <person name="Poehlein A."/>
            <person name="Deutzmann J.S."/>
            <person name="Daniel R."/>
            <person name="Simeonova D.D."/>
        </authorList>
    </citation>
    <scope>NUCLEOTIDE SEQUENCE [LARGE SCALE GENOMIC DNA]</scope>
    <source>
        <strain evidence="2 3">KoM1</strain>
    </source>
</reference>
<evidence type="ECO:0000259" key="1">
    <source>
        <dbReference type="Pfam" id="PF09836"/>
    </source>
</evidence>
<protein>
    <recommendedName>
        <fullName evidence="1">Putative DNA-binding domain-containing protein</fullName>
    </recommendedName>
</protein>
<dbReference type="AlphaFoldDB" id="V5BYC9"/>
<proteinExistence type="predicted"/>
<comment type="caution">
    <text evidence="2">The sequence shown here is derived from an EMBL/GenBank/DDBJ whole genome shotgun (WGS) entry which is preliminary data.</text>
</comment>
<dbReference type="Gene3D" id="1.10.150.690">
    <property type="entry name" value="DUF2063"/>
    <property type="match status" value="1"/>
</dbReference>
<dbReference type="STRING" id="1116472.MGMO_115c00320"/>
<keyword evidence="3" id="KW-1185">Reference proteome</keyword>
<dbReference type="OrthoDB" id="343356at2"/>
<dbReference type="InterPro" id="IPR018640">
    <property type="entry name" value="DUF2063"/>
</dbReference>
<dbReference type="Pfam" id="PF09836">
    <property type="entry name" value="DUF2063"/>
    <property type="match status" value="1"/>
</dbReference>
<sequence length="280" mass="32237">MSEDTISLDAIQVWLQNALISPGSTSCQEIEKHLRPSAQLKAAQRLGIYQRSYYLRLLQCMREQFPALCHALGDQLFTDFAREYLQAYPSESYTLYELGRRFPQYLEQTRPDKDGLQQARESWVDFMIDLARFERQLFVLFDAPGHEGKLLADRTVPDHVLQLQPCFALADYRFPVASYYQQVRKGNNPAFPPEGHSMVAMARKNYLTRILLLTPTQHAFLTLLQQGHEIAYALELMALQLTLTVEYVYESWTAPDGIRKRWIDAGVFIHKGICGPESIV</sequence>
<dbReference type="InterPro" id="IPR044922">
    <property type="entry name" value="DUF2063_N_sf"/>
</dbReference>
<dbReference type="EMBL" id="AYLO01000108">
    <property type="protein sequence ID" value="ESS71247.1"/>
    <property type="molecule type" value="Genomic_DNA"/>
</dbReference>
<gene>
    <name evidence="2" type="ORF">MGMO_115c00320</name>
</gene>
<organism evidence="2 3">
    <name type="scientific">Methyloglobulus morosus KoM1</name>
    <dbReference type="NCBI Taxonomy" id="1116472"/>
    <lineage>
        <taxon>Bacteria</taxon>
        <taxon>Pseudomonadati</taxon>
        <taxon>Pseudomonadota</taxon>
        <taxon>Gammaproteobacteria</taxon>
        <taxon>Methylococcales</taxon>
        <taxon>Methylococcaceae</taxon>
        <taxon>Methyloglobulus</taxon>
    </lineage>
</organism>
<feature type="domain" description="Putative DNA-binding" evidence="1">
    <location>
        <begin position="12"/>
        <end position="106"/>
    </location>
</feature>